<dbReference type="EMBL" id="LJSG01000013">
    <property type="protein sequence ID" value="KPP91542.1"/>
    <property type="molecule type" value="Genomic_DNA"/>
</dbReference>
<dbReference type="Gene3D" id="3.40.50.720">
    <property type="entry name" value="NAD(P)-binding Rossmann-like Domain"/>
    <property type="match status" value="1"/>
</dbReference>
<sequence>MEQALVIGASGGIGRALVAGLQAQGWDVTGLSRREDGLDVTDAGSVNAHLSVLKGPFTRIIIATGALEIGPHGPEKALKQITPEGMAAQFALNATGPALVLAHAARLMPRDAPAVVATLSARVGSIGDNQIGGWHSYRAAKAAVNQIIRGAAIELGRTHKQAACVALHPGTVATNFTKKYLGRHPAVSPEHAAARLLEVMDRLGPEDTGQFFDYSGATVPW</sequence>
<proteinExistence type="predicted"/>
<keyword evidence="4" id="KW-1185">Reference proteome</keyword>
<protein>
    <submittedName>
        <fullName evidence="1 2">Short-chain dehydrogenase</fullName>
    </submittedName>
</protein>
<gene>
    <name evidence="1" type="ORF">Ga0058931_2680</name>
    <name evidence="2" type="ORF">HLUCCA05_00100</name>
</gene>
<dbReference type="Proteomes" id="UP000050413">
    <property type="component" value="Unassembled WGS sequence"/>
</dbReference>
<evidence type="ECO:0000313" key="2">
    <source>
        <dbReference type="EMBL" id="KPP91542.1"/>
    </source>
</evidence>
<name>A0A0P7YR21_9RHOB</name>
<dbReference type="Pfam" id="PF13561">
    <property type="entry name" value="adh_short_C2"/>
    <property type="match status" value="1"/>
</dbReference>
<dbReference type="GO" id="GO:0005737">
    <property type="term" value="C:cytoplasm"/>
    <property type="evidence" value="ECO:0007669"/>
    <property type="project" value="TreeGrafter"/>
</dbReference>
<reference evidence="2 3" key="1">
    <citation type="submission" date="2015-09" db="EMBL/GenBank/DDBJ databases">
        <title>Identification and resolution of microdiversity through metagenomic sequencing of parallel consortia.</title>
        <authorList>
            <person name="Nelson W.C."/>
            <person name="Romine M.F."/>
            <person name="Lindemann S.R."/>
        </authorList>
    </citation>
    <scope>NUCLEOTIDE SEQUENCE [LARGE SCALE GENOMIC DNA]</scope>
    <source>
        <strain evidence="2">HL-91</strain>
    </source>
</reference>
<dbReference type="InterPro" id="IPR051468">
    <property type="entry name" value="Fungal_SecMetab_SDRs"/>
</dbReference>
<evidence type="ECO:0000313" key="1">
    <source>
        <dbReference type="EMBL" id="CUX82949.1"/>
    </source>
</evidence>
<accession>A0A0P7YR21</accession>
<evidence type="ECO:0000313" key="4">
    <source>
        <dbReference type="Proteomes" id="UP000182045"/>
    </source>
</evidence>
<evidence type="ECO:0000313" key="3">
    <source>
        <dbReference type="Proteomes" id="UP000050413"/>
    </source>
</evidence>
<comment type="caution">
    <text evidence="2">The sequence shown here is derived from an EMBL/GenBank/DDBJ whole genome shotgun (WGS) entry which is preliminary data.</text>
</comment>
<dbReference type="InterPro" id="IPR036291">
    <property type="entry name" value="NAD(P)-bd_dom_sf"/>
</dbReference>
<dbReference type="PATRIC" id="fig|1666912.4.peg.1159"/>
<dbReference type="AlphaFoldDB" id="A0A0P7YR21"/>
<dbReference type="RefSeq" id="WP_072246762.1">
    <property type="nucleotide sequence ID" value="NZ_FBYC01000004.1"/>
</dbReference>
<dbReference type="OrthoDB" id="9785826at2"/>
<dbReference type="EMBL" id="FBYC01000004">
    <property type="protein sequence ID" value="CUX82949.1"/>
    <property type="molecule type" value="Genomic_DNA"/>
</dbReference>
<dbReference type="SUPFAM" id="SSF51735">
    <property type="entry name" value="NAD(P)-binding Rossmann-fold domains"/>
    <property type="match status" value="1"/>
</dbReference>
<dbReference type="GO" id="GO:0016491">
    <property type="term" value="F:oxidoreductase activity"/>
    <property type="evidence" value="ECO:0007669"/>
    <property type="project" value="TreeGrafter"/>
</dbReference>
<dbReference type="STRING" id="1666912.Ga0058931_2680"/>
<organism evidence="2 3">
    <name type="scientific">Roseibaca calidilacus</name>
    <dbReference type="NCBI Taxonomy" id="1666912"/>
    <lineage>
        <taxon>Bacteria</taxon>
        <taxon>Pseudomonadati</taxon>
        <taxon>Pseudomonadota</taxon>
        <taxon>Alphaproteobacteria</taxon>
        <taxon>Rhodobacterales</taxon>
        <taxon>Paracoccaceae</taxon>
        <taxon>Roseinatronobacter</taxon>
    </lineage>
</organism>
<dbReference type="PANTHER" id="PTHR43544">
    <property type="entry name" value="SHORT-CHAIN DEHYDROGENASE/REDUCTASE"/>
    <property type="match status" value="1"/>
</dbReference>
<dbReference type="PANTHER" id="PTHR43544:SF12">
    <property type="entry name" value="NAD(P)-BINDING ROSSMANN-FOLD SUPERFAMILY PROTEIN"/>
    <property type="match status" value="1"/>
</dbReference>
<reference evidence="1 4" key="2">
    <citation type="submission" date="2016-01" db="EMBL/GenBank/DDBJ databases">
        <authorList>
            <person name="Varghese N."/>
        </authorList>
    </citation>
    <scope>NUCLEOTIDE SEQUENCE [LARGE SCALE GENOMIC DNA]</scope>
    <source>
        <strain evidence="1 4">HL-91</strain>
    </source>
</reference>
<dbReference type="Proteomes" id="UP000182045">
    <property type="component" value="Unassembled WGS sequence"/>
</dbReference>
<dbReference type="PRINTS" id="PR00081">
    <property type="entry name" value="GDHRDH"/>
</dbReference>
<dbReference type="InterPro" id="IPR002347">
    <property type="entry name" value="SDR_fam"/>
</dbReference>